<proteinExistence type="predicted"/>
<dbReference type="PROSITE" id="PS51186">
    <property type="entry name" value="GNAT"/>
    <property type="match status" value="1"/>
</dbReference>
<dbReference type="EMBL" id="FQZA01000001">
    <property type="protein sequence ID" value="SHI47955.1"/>
    <property type="molecule type" value="Genomic_DNA"/>
</dbReference>
<dbReference type="InterPro" id="IPR016181">
    <property type="entry name" value="Acyl_CoA_acyltransferase"/>
</dbReference>
<dbReference type="STRING" id="313368.SAMN04488012_101492"/>
<dbReference type="RefSeq" id="WP_073126259.1">
    <property type="nucleotide sequence ID" value="NZ_FQZA01000001.1"/>
</dbReference>
<keyword evidence="2" id="KW-0012">Acyltransferase</keyword>
<protein>
    <submittedName>
        <fullName evidence="4">Acetyltransferase (GNAT) family protein</fullName>
    </submittedName>
</protein>
<evidence type="ECO:0000256" key="2">
    <source>
        <dbReference type="ARBA" id="ARBA00023315"/>
    </source>
</evidence>
<dbReference type="InterPro" id="IPR050832">
    <property type="entry name" value="Bact_Acetyltransf"/>
</dbReference>
<dbReference type="PANTHER" id="PTHR43877:SF2">
    <property type="entry name" value="AMINOALKYLPHOSPHONATE N-ACETYLTRANSFERASE-RELATED"/>
    <property type="match status" value="1"/>
</dbReference>
<name>A0A1M6BGX0_9RHOB</name>
<dbReference type="AlphaFoldDB" id="A0A1M6BGX0"/>
<evidence type="ECO:0000256" key="1">
    <source>
        <dbReference type="ARBA" id="ARBA00022679"/>
    </source>
</evidence>
<evidence type="ECO:0000313" key="4">
    <source>
        <dbReference type="EMBL" id="SHI47955.1"/>
    </source>
</evidence>
<dbReference type="GO" id="GO:0016747">
    <property type="term" value="F:acyltransferase activity, transferring groups other than amino-acyl groups"/>
    <property type="evidence" value="ECO:0007669"/>
    <property type="project" value="InterPro"/>
</dbReference>
<evidence type="ECO:0000259" key="3">
    <source>
        <dbReference type="PROSITE" id="PS51186"/>
    </source>
</evidence>
<organism evidence="4 5">
    <name type="scientific">Palleronia salina</name>
    <dbReference type="NCBI Taxonomy" id="313368"/>
    <lineage>
        <taxon>Bacteria</taxon>
        <taxon>Pseudomonadati</taxon>
        <taxon>Pseudomonadota</taxon>
        <taxon>Alphaproteobacteria</taxon>
        <taxon>Rhodobacterales</taxon>
        <taxon>Roseobacteraceae</taxon>
        <taxon>Palleronia</taxon>
    </lineage>
</organism>
<sequence>MSDAPAPSLRPYGPGDGDWLRAVHLEHYQRVEGFDTSFAAAVDSAIAALNDRAHDPRSLFQIVETGGAPRGSLFLSPDDHHDAAGRLRLFYLDPTLRGTGLGGRMLDRALDHARAMGLKRMVVSTFTRHAAALALYQRRGFAEERRQPVHAFGQALEQVDLGRGLA</sequence>
<evidence type="ECO:0000313" key="5">
    <source>
        <dbReference type="Proteomes" id="UP000184040"/>
    </source>
</evidence>
<dbReference type="Proteomes" id="UP000184040">
    <property type="component" value="Unassembled WGS sequence"/>
</dbReference>
<dbReference type="SUPFAM" id="SSF55729">
    <property type="entry name" value="Acyl-CoA N-acyltransferases (Nat)"/>
    <property type="match status" value="1"/>
</dbReference>
<accession>A0A1M6BGX0</accession>
<reference evidence="4 5" key="1">
    <citation type="submission" date="2016-11" db="EMBL/GenBank/DDBJ databases">
        <authorList>
            <person name="Jaros S."/>
            <person name="Januszkiewicz K."/>
            <person name="Wedrychowicz H."/>
        </authorList>
    </citation>
    <scope>NUCLEOTIDE SEQUENCE [LARGE SCALE GENOMIC DNA]</scope>
    <source>
        <strain evidence="4 5">DSM 26892</strain>
    </source>
</reference>
<dbReference type="CDD" id="cd04301">
    <property type="entry name" value="NAT_SF"/>
    <property type="match status" value="1"/>
</dbReference>
<dbReference type="Gene3D" id="3.40.630.30">
    <property type="match status" value="1"/>
</dbReference>
<dbReference type="PANTHER" id="PTHR43877">
    <property type="entry name" value="AMINOALKYLPHOSPHONATE N-ACETYLTRANSFERASE-RELATED-RELATED"/>
    <property type="match status" value="1"/>
</dbReference>
<feature type="domain" description="N-acetyltransferase" evidence="3">
    <location>
        <begin position="7"/>
        <end position="162"/>
    </location>
</feature>
<keyword evidence="1 4" id="KW-0808">Transferase</keyword>
<dbReference type="Pfam" id="PF00583">
    <property type="entry name" value="Acetyltransf_1"/>
    <property type="match status" value="1"/>
</dbReference>
<keyword evidence="5" id="KW-1185">Reference proteome</keyword>
<dbReference type="InterPro" id="IPR000182">
    <property type="entry name" value="GNAT_dom"/>
</dbReference>
<gene>
    <name evidence="4" type="ORF">SAMN04488012_101492</name>
</gene>